<keyword evidence="3 6" id="KW-0378">Hydrolase</keyword>
<dbReference type="SMART" id="SM00226">
    <property type="entry name" value="LMWPc"/>
    <property type="match status" value="1"/>
</dbReference>
<protein>
    <recommendedName>
        <fullName evidence="2">protein-tyrosine-phosphatase</fullName>
        <ecNumber evidence="2">3.1.3.48</ecNumber>
    </recommendedName>
</protein>
<dbReference type="Proteomes" id="UP001596004">
    <property type="component" value="Unassembled WGS sequence"/>
</dbReference>
<evidence type="ECO:0000259" key="5">
    <source>
        <dbReference type="SMART" id="SM00226"/>
    </source>
</evidence>
<keyword evidence="7" id="KW-1185">Reference proteome</keyword>
<evidence type="ECO:0000256" key="1">
    <source>
        <dbReference type="ARBA" id="ARBA00011063"/>
    </source>
</evidence>
<sequence>MTRVCLVCMGNICRSPMAEVVLRQALEDHGLAGSVTVDSAGTGGWHAGMPMDERALSALTSHGYDGSRHRARRFEPGWFAERDLVLAMDADNLGALRRLAPAGADVRLFRSFDPAAPEGAEVPDPYYGGADGFLEVLAMVEAASEGVVKHLRERLAASDG</sequence>
<comment type="caution">
    <text evidence="6">The sequence shown here is derived from an EMBL/GenBank/DDBJ whole genome shotgun (WGS) entry which is preliminary data.</text>
</comment>
<comment type="similarity">
    <text evidence="1">Belongs to the low molecular weight phosphotyrosine protein phosphatase family.</text>
</comment>
<evidence type="ECO:0000256" key="3">
    <source>
        <dbReference type="ARBA" id="ARBA00022801"/>
    </source>
</evidence>
<organism evidence="6 7">
    <name type="scientific">Sphaerisporangium dianthi</name>
    <dbReference type="NCBI Taxonomy" id="1436120"/>
    <lineage>
        <taxon>Bacteria</taxon>
        <taxon>Bacillati</taxon>
        <taxon>Actinomycetota</taxon>
        <taxon>Actinomycetes</taxon>
        <taxon>Streptosporangiales</taxon>
        <taxon>Streptosporangiaceae</taxon>
        <taxon>Sphaerisporangium</taxon>
    </lineage>
</organism>
<dbReference type="PANTHER" id="PTHR11717:SF7">
    <property type="entry name" value="LOW MOLECULAR WEIGHT PHOSPHOTYROSINE PROTEIN PHOSPHATASE"/>
    <property type="match status" value="1"/>
</dbReference>
<gene>
    <name evidence="6" type="ORF">ACFO60_35585</name>
</gene>
<keyword evidence="4" id="KW-0904">Protein phosphatase</keyword>
<evidence type="ECO:0000256" key="2">
    <source>
        <dbReference type="ARBA" id="ARBA00013064"/>
    </source>
</evidence>
<dbReference type="GO" id="GO:0004725">
    <property type="term" value="F:protein tyrosine phosphatase activity"/>
    <property type="evidence" value="ECO:0007669"/>
    <property type="project" value="UniProtKB-EC"/>
</dbReference>
<name>A0ABV9CS25_9ACTN</name>
<dbReference type="PRINTS" id="PR00719">
    <property type="entry name" value="LMWPTPASE"/>
</dbReference>
<dbReference type="InterPro" id="IPR023485">
    <property type="entry name" value="Ptyr_pPase"/>
</dbReference>
<dbReference type="InterPro" id="IPR036196">
    <property type="entry name" value="Ptyr_pPase_sf"/>
</dbReference>
<evidence type="ECO:0000256" key="4">
    <source>
        <dbReference type="ARBA" id="ARBA00022912"/>
    </source>
</evidence>
<proteinExistence type="inferred from homology"/>
<dbReference type="Gene3D" id="3.40.50.2300">
    <property type="match status" value="1"/>
</dbReference>
<dbReference type="InterPro" id="IPR017867">
    <property type="entry name" value="Tyr_phospatase_low_mol_wt"/>
</dbReference>
<dbReference type="EMBL" id="JBHSFP010000039">
    <property type="protein sequence ID" value="MFC4536120.1"/>
    <property type="molecule type" value="Genomic_DNA"/>
</dbReference>
<dbReference type="RefSeq" id="WP_380849961.1">
    <property type="nucleotide sequence ID" value="NZ_JBHSFP010000039.1"/>
</dbReference>
<dbReference type="CDD" id="cd16343">
    <property type="entry name" value="LMWPTP"/>
    <property type="match status" value="1"/>
</dbReference>
<evidence type="ECO:0000313" key="6">
    <source>
        <dbReference type="EMBL" id="MFC4536120.1"/>
    </source>
</evidence>
<accession>A0ABV9CS25</accession>
<dbReference type="EC" id="3.1.3.48" evidence="2"/>
<dbReference type="InterPro" id="IPR050438">
    <property type="entry name" value="LMW_PTPase"/>
</dbReference>
<feature type="domain" description="Phosphotyrosine protein phosphatase I" evidence="5">
    <location>
        <begin position="2"/>
        <end position="150"/>
    </location>
</feature>
<dbReference type="Pfam" id="PF01451">
    <property type="entry name" value="LMWPc"/>
    <property type="match status" value="1"/>
</dbReference>
<dbReference type="PANTHER" id="PTHR11717">
    <property type="entry name" value="LOW MOLECULAR WEIGHT PROTEIN TYROSINE PHOSPHATASE"/>
    <property type="match status" value="1"/>
</dbReference>
<reference evidence="7" key="1">
    <citation type="journal article" date="2019" name="Int. J. Syst. Evol. Microbiol.">
        <title>The Global Catalogue of Microorganisms (GCM) 10K type strain sequencing project: providing services to taxonomists for standard genome sequencing and annotation.</title>
        <authorList>
            <consortium name="The Broad Institute Genomics Platform"/>
            <consortium name="The Broad Institute Genome Sequencing Center for Infectious Disease"/>
            <person name="Wu L."/>
            <person name="Ma J."/>
        </authorList>
    </citation>
    <scope>NUCLEOTIDE SEQUENCE [LARGE SCALE GENOMIC DNA]</scope>
    <source>
        <strain evidence="7">CGMCC 4.7132</strain>
    </source>
</reference>
<evidence type="ECO:0000313" key="7">
    <source>
        <dbReference type="Proteomes" id="UP001596004"/>
    </source>
</evidence>
<dbReference type="SUPFAM" id="SSF52788">
    <property type="entry name" value="Phosphotyrosine protein phosphatases I"/>
    <property type="match status" value="1"/>
</dbReference>